<dbReference type="Gene3D" id="3.10.450.530">
    <property type="entry name" value="Ribonuclease toxin, BrnT, of type II toxin-antitoxin system"/>
    <property type="match status" value="1"/>
</dbReference>
<organism evidence="1 2">
    <name type="scientific">Bombiscardovia apis</name>
    <dbReference type="NCBI Taxonomy" id="2932182"/>
    <lineage>
        <taxon>Bacteria</taxon>
        <taxon>Bacillati</taxon>
        <taxon>Actinomycetota</taxon>
        <taxon>Actinomycetes</taxon>
        <taxon>Bifidobacteriales</taxon>
        <taxon>Bifidobacteriaceae</taxon>
        <taxon>Bombiscardovia</taxon>
    </lineage>
</organism>
<dbReference type="InterPro" id="IPR007460">
    <property type="entry name" value="BrnT_toxin"/>
</dbReference>
<name>A0ABN6SGX9_9BIFI</name>
<dbReference type="Proteomes" id="UP001321748">
    <property type="component" value="Chromosome"/>
</dbReference>
<reference evidence="1 2" key="1">
    <citation type="journal article" date="2023" name="Microbiol. Spectr.">
        <title>Symbiosis of Carpenter Bees with Uncharacterized Lactic Acid Bacteria Showing NAD Auxotrophy.</title>
        <authorList>
            <person name="Kawasaki S."/>
            <person name="Ozawa K."/>
            <person name="Mori T."/>
            <person name="Yamamoto A."/>
            <person name="Ito M."/>
            <person name="Ohkuma M."/>
            <person name="Sakamoto M."/>
            <person name="Matsutani M."/>
        </authorList>
    </citation>
    <scope>NUCLEOTIDE SEQUENCE [LARGE SCALE GENOMIC DNA]</scope>
    <source>
        <strain evidence="1 2">KimH</strain>
    </source>
</reference>
<gene>
    <name evidence="1" type="ORF">KIMH_11100</name>
</gene>
<accession>A0ABN6SGX9</accession>
<dbReference type="RefSeq" id="WP_317642501.1">
    <property type="nucleotide sequence ID" value="NZ_AP026800.1"/>
</dbReference>
<dbReference type="InterPro" id="IPR038573">
    <property type="entry name" value="BrnT_sf"/>
</dbReference>
<proteinExistence type="predicted"/>
<dbReference type="Pfam" id="PF04365">
    <property type="entry name" value="BrnT_toxin"/>
    <property type="match status" value="1"/>
</dbReference>
<evidence type="ECO:0000313" key="2">
    <source>
        <dbReference type="Proteomes" id="UP001321748"/>
    </source>
</evidence>
<sequence length="74" mass="8486">MTNLAKHGIDFEQAQELWDNDIVTFATKPMNDEAQYLNLGIIAGKHWTAITTLRGNRIRIISVRRSRKKGGKYL</sequence>
<protein>
    <submittedName>
        <fullName evidence="1">Toxin</fullName>
    </submittedName>
</protein>
<dbReference type="EMBL" id="AP026800">
    <property type="protein sequence ID" value="BDR54999.1"/>
    <property type="molecule type" value="Genomic_DNA"/>
</dbReference>
<keyword evidence="2" id="KW-1185">Reference proteome</keyword>
<evidence type="ECO:0000313" key="1">
    <source>
        <dbReference type="EMBL" id="BDR54999.1"/>
    </source>
</evidence>